<reference evidence="1" key="1">
    <citation type="submission" date="2023-07" db="EMBL/GenBank/DDBJ databases">
        <title>Two novel species in the genus Flavivirga.</title>
        <authorList>
            <person name="Kwon K."/>
        </authorList>
    </citation>
    <scope>NUCLEOTIDE SEQUENCE</scope>
    <source>
        <strain evidence="1">KACC 14157</strain>
    </source>
</reference>
<evidence type="ECO:0000313" key="1">
    <source>
        <dbReference type="EMBL" id="MDO5986221.1"/>
    </source>
</evidence>
<proteinExistence type="predicted"/>
<accession>A0ABT8WX14</accession>
<keyword evidence="2" id="KW-1185">Reference proteome</keyword>
<dbReference type="SUPFAM" id="SSF49344">
    <property type="entry name" value="CBD9-like"/>
    <property type="match status" value="1"/>
</dbReference>
<gene>
    <name evidence="1" type="ORF">Q4Q39_02285</name>
</gene>
<evidence type="ECO:0000313" key="2">
    <source>
        <dbReference type="Proteomes" id="UP001176891"/>
    </source>
</evidence>
<name>A0ABT8WX14_9FLAO</name>
<dbReference type="RefSeq" id="WP_303280742.1">
    <property type="nucleotide sequence ID" value="NZ_BAABCZ010000016.1"/>
</dbReference>
<comment type="caution">
    <text evidence="1">The sequence shown here is derived from an EMBL/GenBank/DDBJ whole genome shotgun (WGS) entry which is preliminary data.</text>
</comment>
<dbReference type="Proteomes" id="UP001176891">
    <property type="component" value="Unassembled WGS sequence"/>
</dbReference>
<organism evidence="1 2">
    <name type="scientific">Flavivirga amylovorans</name>
    <dbReference type="NCBI Taxonomy" id="870486"/>
    <lineage>
        <taxon>Bacteria</taxon>
        <taxon>Pseudomonadati</taxon>
        <taxon>Bacteroidota</taxon>
        <taxon>Flavobacteriia</taxon>
        <taxon>Flavobacteriales</taxon>
        <taxon>Flavobacteriaceae</taxon>
        <taxon>Flavivirga</taxon>
    </lineage>
</organism>
<dbReference type="EMBL" id="JAUOEM010000001">
    <property type="protein sequence ID" value="MDO5986221.1"/>
    <property type="molecule type" value="Genomic_DNA"/>
</dbReference>
<dbReference type="Gene3D" id="2.60.40.1190">
    <property type="match status" value="1"/>
</dbReference>
<protein>
    <submittedName>
        <fullName evidence="1">Uncharacterized protein</fullName>
    </submittedName>
</protein>
<sequence length="113" mass="13110">MLKTFLSFIAELRKEKKTKTEFKTAVTYNGTINDDSDIDKGWTMEMEIPIAVFGFLGGIVPIEKVNTWAFLAIRQDRNETEGERRITSTLFPIYDIEKDVHQPNRFGLMEFVD</sequence>